<comment type="caution">
    <text evidence="2">The sequence shown here is derived from an EMBL/GenBank/DDBJ whole genome shotgun (WGS) entry which is preliminary data.</text>
</comment>
<dbReference type="EMBL" id="BDQV01000682">
    <property type="protein sequence ID" value="GAY67281.1"/>
    <property type="molecule type" value="Genomic_DNA"/>
</dbReference>
<accession>A0A2H5QRN7</accession>
<evidence type="ECO:0000313" key="2">
    <source>
        <dbReference type="EMBL" id="GAY67281.1"/>
    </source>
</evidence>
<dbReference type="Proteomes" id="UP000236630">
    <property type="component" value="Unassembled WGS sequence"/>
</dbReference>
<dbReference type="PANTHER" id="PTHR37371">
    <property type="entry name" value="OS08G0180400 PROTEIN"/>
    <property type="match status" value="1"/>
</dbReference>
<dbReference type="AlphaFoldDB" id="A0A2H5QRN7"/>
<feature type="compositionally biased region" description="Basic residues" evidence="1">
    <location>
        <begin position="1"/>
        <end position="11"/>
    </location>
</feature>
<keyword evidence="3" id="KW-1185">Reference proteome</keyword>
<protein>
    <submittedName>
        <fullName evidence="2">Uncharacterized protein</fullName>
    </submittedName>
</protein>
<feature type="compositionally biased region" description="Polar residues" evidence="1">
    <location>
        <begin position="12"/>
        <end position="33"/>
    </location>
</feature>
<evidence type="ECO:0000256" key="1">
    <source>
        <dbReference type="SAM" id="MobiDB-lite"/>
    </source>
</evidence>
<reference evidence="2 3" key="1">
    <citation type="journal article" date="2017" name="Front. Genet.">
        <title>Draft sequencing of the heterozygous diploid genome of Satsuma (Citrus unshiu Marc.) using a hybrid assembly approach.</title>
        <authorList>
            <person name="Shimizu T."/>
            <person name="Tanizawa Y."/>
            <person name="Mochizuki T."/>
            <person name="Nagasaki H."/>
            <person name="Yoshioka T."/>
            <person name="Toyoda A."/>
            <person name="Fujiyama A."/>
            <person name="Kaminuma E."/>
            <person name="Nakamura Y."/>
        </authorList>
    </citation>
    <scope>NUCLEOTIDE SEQUENCE [LARGE SCALE GENOMIC DNA]</scope>
    <source>
        <strain evidence="3">cv. Miyagawa wase</strain>
    </source>
</reference>
<sequence length="197" mass="22181">MKKKRVNRNRKASSPVSPESPKQSTIINKTASTSKEKFKYRKQVAPTTLFISPSPSPSPAPLPTMNNNNNNNKNLSSISDLKEMVVSRIDDLKRNLINRSHSEILKDLEASHSRLHKRFKIQTQTGQQMMDEADKEYKKMNEQIGETQGAMKASYTEFLADVQSTAFNVCKTTIPNLSRSFETAIGALQSRYGIQTT</sequence>
<feature type="region of interest" description="Disordered" evidence="1">
    <location>
        <begin position="1"/>
        <end position="75"/>
    </location>
</feature>
<dbReference type="STRING" id="55188.A0A2H5QRN7"/>
<evidence type="ECO:0000313" key="3">
    <source>
        <dbReference type="Proteomes" id="UP000236630"/>
    </source>
</evidence>
<proteinExistence type="predicted"/>
<gene>
    <name evidence="2" type="ORF">CUMW_255320</name>
</gene>
<organism evidence="2 3">
    <name type="scientific">Citrus unshiu</name>
    <name type="common">Satsuma mandarin</name>
    <name type="synonym">Citrus nobilis var. unshiu</name>
    <dbReference type="NCBI Taxonomy" id="55188"/>
    <lineage>
        <taxon>Eukaryota</taxon>
        <taxon>Viridiplantae</taxon>
        <taxon>Streptophyta</taxon>
        <taxon>Embryophyta</taxon>
        <taxon>Tracheophyta</taxon>
        <taxon>Spermatophyta</taxon>
        <taxon>Magnoliopsida</taxon>
        <taxon>eudicotyledons</taxon>
        <taxon>Gunneridae</taxon>
        <taxon>Pentapetalae</taxon>
        <taxon>rosids</taxon>
        <taxon>malvids</taxon>
        <taxon>Sapindales</taxon>
        <taxon>Rutaceae</taxon>
        <taxon>Aurantioideae</taxon>
        <taxon>Citrus</taxon>
    </lineage>
</organism>
<dbReference type="PANTHER" id="PTHR37371:SF1">
    <property type="entry name" value="KINESIN-LIKE PROTEIN"/>
    <property type="match status" value="1"/>
</dbReference>
<name>A0A2H5QRN7_CITUN</name>